<comment type="caution">
    <text evidence="1">The sequence shown here is derived from an EMBL/GenBank/DDBJ whole genome shotgun (WGS) entry which is preliminary data.</text>
</comment>
<keyword evidence="2" id="KW-1185">Reference proteome</keyword>
<dbReference type="EMBL" id="CM046504">
    <property type="protein sequence ID" value="KAI8679510.1"/>
    <property type="molecule type" value="Genomic_DNA"/>
</dbReference>
<evidence type="ECO:0000313" key="2">
    <source>
        <dbReference type="Proteomes" id="UP001065298"/>
    </source>
</evidence>
<protein>
    <submittedName>
        <fullName evidence="1">Uncharacterized protein</fullName>
    </submittedName>
</protein>
<evidence type="ECO:0000313" key="1">
    <source>
        <dbReference type="EMBL" id="KAI8679510.1"/>
    </source>
</evidence>
<dbReference type="Proteomes" id="UP001065298">
    <property type="component" value="Chromosome 2"/>
</dbReference>
<organism evidence="1 2">
    <name type="scientific">Fusarium keratoplasticum</name>
    <dbReference type="NCBI Taxonomy" id="1328300"/>
    <lineage>
        <taxon>Eukaryota</taxon>
        <taxon>Fungi</taxon>
        <taxon>Dikarya</taxon>
        <taxon>Ascomycota</taxon>
        <taxon>Pezizomycotina</taxon>
        <taxon>Sordariomycetes</taxon>
        <taxon>Hypocreomycetidae</taxon>
        <taxon>Hypocreales</taxon>
        <taxon>Nectriaceae</taxon>
        <taxon>Fusarium</taxon>
        <taxon>Fusarium solani species complex</taxon>
    </lineage>
</organism>
<name>A0ACC0R8C4_9HYPO</name>
<gene>
    <name evidence="1" type="ORF">NCS57_00229200</name>
</gene>
<sequence length="310" mass="35175">METEGRERLGAEKQACVQQVMNRFPDICLEYLSSIVVPHAYKAEQVINHILERQNSGEGYPKEQTEIISTFKEESGEGMDKWRDKQRECTDPSRPAESLGSPGFELTKKILAGDFPYVPMKNLVEIMSNHKNHLYPSYIATLEIAANNMFHGAPLPWTPKKYPSPIDKRYEDKSIFVTLRSTQDPTEGYLVAELALSRLVKRQQSLRLSTLSISHRDVLSLQQAIASGRVSECEGCFAEYLTNRLIHCDGERPHLFCPKCCATNAETQITQSKHELRCMSIEDCSAGFSVGERAKFLTMDHIKSLDRIEK</sequence>
<accession>A0ACC0R8C4</accession>
<proteinExistence type="predicted"/>
<reference evidence="1" key="1">
    <citation type="submission" date="2022-06" db="EMBL/GenBank/DDBJ databases">
        <title>Fusarium solani species complex genomes reveal bases of compartmentalisation and animal pathogenesis.</title>
        <authorList>
            <person name="Tsai I.J."/>
        </authorList>
    </citation>
    <scope>NUCLEOTIDE SEQUENCE</scope>
    <source>
        <strain evidence="1">Fu6.1</strain>
    </source>
</reference>